<dbReference type="Proteomes" id="UP000011602">
    <property type="component" value="Unassembled WGS sequence"/>
</dbReference>
<reference evidence="2 3" key="1">
    <citation type="journal article" date="2014" name="PLoS Genet.">
        <title>Phylogenetically driven sequencing of extremely halophilic archaea reveals strategies for static and dynamic osmo-response.</title>
        <authorList>
            <person name="Becker E.A."/>
            <person name="Seitzer P.M."/>
            <person name="Tritt A."/>
            <person name="Larsen D."/>
            <person name="Krusor M."/>
            <person name="Yao A.I."/>
            <person name="Wu D."/>
            <person name="Madern D."/>
            <person name="Eisen J.A."/>
            <person name="Darling A.E."/>
            <person name="Facciotti M.T."/>
        </authorList>
    </citation>
    <scope>NUCLEOTIDE SEQUENCE [LARGE SCALE GENOMIC DNA]</scope>
    <source>
        <strain evidence="2 3">JCM 12255</strain>
    </source>
</reference>
<dbReference type="EMBL" id="AOHZ01000047">
    <property type="protein sequence ID" value="ELY55888.1"/>
    <property type="molecule type" value="Genomic_DNA"/>
</dbReference>
<keyword evidence="1" id="KW-1133">Transmembrane helix</keyword>
<feature type="transmembrane region" description="Helical" evidence="1">
    <location>
        <begin position="29"/>
        <end position="49"/>
    </location>
</feature>
<evidence type="ECO:0000256" key="1">
    <source>
        <dbReference type="SAM" id="Phobius"/>
    </source>
</evidence>
<sequence length="84" mass="8367">MTGIEILLLVLALVGVLIAATLIRALAPFIVNAIAGLLVLFLGHAVFGLSIAITPVVLLIVALGGILGAIAVIVLAAFGVAFVP</sequence>
<dbReference type="OrthoDB" id="206317at2157"/>
<dbReference type="Pfam" id="PF07441">
    <property type="entry name" value="BofA"/>
    <property type="match status" value="1"/>
</dbReference>
<organism evidence="2 3">
    <name type="scientific">Natronolimnohabitans innermongolicus JCM 12255</name>
    <dbReference type="NCBI Taxonomy" id="1227499"/>
    <lineage>
        <taxon>Archaea</taxon>
        <taxon>Methanobacteriati</taxon>
        <taxon>Methanobacteriota</taxon>
        <taxon>Stenosarchaea group</taxon>
        <taxon>Halobacteria</taxon>
        <taxon>Halobacteriales</taxon>
        <taxon>Natrialbaceae</taxon>
        <taxon>Natronolimnohabitans</taxon>
    </lineage>
</organism>
<dbReference type="RefSeq" id="WP_007259369.1">
    <property type="nucleotide sequence ID" value="NZ_AOHZ01000047.1"/>
</dbReference>
<evidence type="ECO:0000313" key="2">
    <source>
        <dbReference type="EMBL" id="ELY55888.1"/>
    </source>
</evidence>
<dbReference type="eggNOG" id="arCOG05132">
    <property type="taxonomic scope" value="Archaea"/>
</dbReference>
<accession>L9X5M2</accession>
<proteinExistence type="predicted"/>
<name>L9X5M2_9EURY</name>
<feature type="transmembrane region" description="Helical" evidence="1">
    <location>
        <begin position="56"/>
        <end position="83"/>
    </location>
</feature>
<comment type="caution">
    <text evidence="2">The sequence shown here is derived from an EMBL/GenBank/DDBJ whole genome shotgun (WGS) entry which is preliminary data.</text>
</comment>
<dbReference type="InterPro" id="IPR010001">
    <property type="entry name" value="BofA"/>
</dbReference>
<evidence type="ECO:0000313" key="3">
    <source>
        <dbReference type="Proteomes" id="UP000011602"/>
    </source>
</evidence>
<dbReference type="AlphaFoldDB" id="L9X5M2"/>
<gene>
    <name evidence="2" type="ORF">C493_10433</name>
</gene>
<keyword evidence="1" id="KW-0472">Membrane</keyword>
<evidence type="ECO:0008006" key="4">
    <source>
        <dbReference type="Google" id="ProtNLM"/>
    </source>
</evidence>
<protein>
    <recommendedName>
        <fullName evidence="4">SigmaK-factor processing regulatory BofA</fullName>
    </recommendedName>
</protein>
<keyword evidence="1" id="KW-0812">Transmembrane</keyword>
<keyword evidence="3" id="KW-1185">Reference proteome</keyword>